<evidence type="ECO:0000313" key="4">
    <source>
        <dbReference type="Proteomes" id="UP000198881"/>
    </source>
</evidence>
<dbReference type="STRING" id="574650.SAMN04487966_105106"/>
<name>A0A1I7MLV5_9MICC</name>
<feature type="region of interest" description="Disordered" evidence="1">
    <location>
        <begin position="144"/>
        <end position="164"/>
    </location>
</feature>
<dbReference type="RefSeq" id="WP_091696948.1">
    <property type="nucleotide sequence ID" value="NZ_FPCG01000005.1"/>
</dbReference>
<dbReference type="Pfam" id="PF11298">
    <property type="entry name" value="DUF3099"/>
    <property type="match status" value="1"/>
</dbReference>
<proteinExistence type="predicted"/>
<feature type="region of interest" description="Disordered" evidence="1">
    <location>
        <begin position="116"/>
        <end position="135"/>
    </location>
</feature>
<feature type="region of interest" description="Disordered" evidence="1">
    <location>
        <begin position="1"/>
        <end position="43"/>
    </location>
</feature>
<feature type="compositionally biased region" description="Low complexity" evidence="1">
    <location>
        <begin position="1"/>
        <end position="15"/>
    </location>
</feature>
<reference evidence="3 4" key="1">
    <citation type="submission" date="2016-10" db="EMBL/GenBank/DDBJ databases">
        <authorList>
            <person name="de Groot N.N."/>
        </authorList>
    </citation>
    <scope>NUCLEOTIDE SEQUENCE [LARGE SCALE GENOMIC DNA]</scope>
    <source>
        <strain evidence="3 4">CGMCC 1.7054</strain>
    </source>
</reference>
<dbReference type="OrthoDB" id="4229919at2"/>
<evidence type="ECO:0000313" key="3">
    <source>
        <dbReference type="EMBL" id="SFV22910.1"/>
    </source>
</evidence>
<accession>A0A1I7MLV5</accession>
<feature type="transmembrane region" description="Helical" evidence="2">
    <location>
        <begin position="57"/>
        <end position="88"/>
    </location>
</feature>
<keyword evidence="2" id="KW-1133">Transmembrane helix</keyword>
<keyword evidence="2" id="KW-0812">Transmembrane</keyword>
<gene>
    <name evidence="3" type="ORF">SAMN04487966_105106</name>
</gene>
<keyword evidence="2" id="KW-0472">Membrane</keyword>
<evidence type="ECO:0008006" key="5">
    <source>
        <dbReference type="Google" id="ProtNLM"/>
    </source>
</evidence>
<keyword evidence="4" id="KW-1185">Reference proteome</keyword>
<evidence type="ECO:0000256" key="1">
    <source>
        <dbReference type="SAM" id="MobiDB-lite"/>
    </source>
</evidence>
<protein>
    <recommendedName>
        <fullName evidence="5">DUF3099 domain-containing protein</fullName>
    </recommendedName>
</protein>
<dbReference type="InterPro" id="IPR021449">
    <property type="entry name" value="DUF3099"/>
</dbReference>
<dbReference type="Proteomes" id="UP000198881">
    <property type="component" value="Unassembled WGS sequence"/>
</dbReference>
<evidence type="ECO:0000256" key="2">
    <source>
        <dbReference type="SAM" id="Phobius"/>
    </source>
</evidence>
<sequence>MSSRPAAPGSSPGARRSARHHPSHAADEPQVQRITSAPEPHSADLDRRMGRYLWQMGIRTGCFVGAFFASGWLQLVLIIGAIVLPYIAVVLANNGTVSNGEVLHQIPVDQPALGWAGSQDSPTAERPDDGPVQGVVLVTRALPSGTGSHAQDEASSPASGDGTV</sequence>
<dbReference type="EMBL" id="FPCG01000005">
    <property type="protein sequence ID" value="SFV22910.1"/>
    <property type="molecule type" value="Genomic_DNA"/>
</dbReference>
<feature type="compositionally biased region" description="Polar residues" evidence="1">
    <location>
        <begin position="145"/>
        <end position="158"/>
    </location>
</feature>
<dbReference type="AlphaFoldDB" id="A0A1I7MLV5"/>
<organism evidence="3 4">
    <name type="scientific">Micrococcus terreus</name>
    <dbReference type="NCBI Taxonomy" id="574650"/>
    <lineage>
        <taxon>Bacteria</taxon>
        <taxon>Bacillati</taxon>
        <taxon>Actinomycetota</taxon>
        <taxon>Actinomycetes</taxon>
        <taxon>Micrococcales</taxon>
        <taxon>Micrococcaceae</taxon>
        <taxon>Micrococcus</taxon>
    </lineage>
</organism>